<dbReference type="InterPro" id="IPR036271">
    <property type="entry name" value="Tet_transcr_reg_TetR-rel_C_sf"/>
</dbReference>
<dbReference type="EMBL" id="CP022521">
    <property type="protein sequence ID" value="ASO23056.1"/>
    <property type="molecule type" value="Genomic_DNA"/>
</dbReference>
<keyword evidence="3" id="KW-0804">Transcription</keyword>
<organism evidence="4 5">
    <name type="scientific">Actinoalloteichus hoggarensis</name>
    <dbReference type="NCBI Taxonomy" id="1470176"/>
    <lineage>
        <taxon>Bacteria</taxon>
        <taxon>Bacillati</taxon>
        <taxon>Actinomycetota</taxon>
        <taxon>Actinomycetes</taxon>
        <taxon>Pseudonocardiales</taxon>
        <taxon>Pseudonocardiaceae</taxon>
        <taxon>Actinoalloteichus</taxon>
    </lineage>
</organism>
<evidence type="ECO:0000256" key="1">
    <source>
        <dbReference type="ARBA" id="ARBA00023015"/>
    </source>
</evidence>
<dbReference type="PANTHER" id="PTHR30055">
    <property type="entry name" value="HTH-TYPE TRANSCRIPTIONAL REGULATOR RUTR"/>
    <property type="match status" value="1"/>
</dbReference>
<evidence type="ECO:0000313" key="5">
    <source>
        <dbReference type="Proteomes" id="UP000204221"/>
    </source>
</evidence>
<dbReference type="Pfam" id="PF00440">
    <property type="entry name" value="TetR_N"/>
    <property type="match status" value="1"/>
</dbReference>
<protein>
    <submittedName>
        <fullName evidence="4">Tetracycline repressor protein class E</fullName>
    </submittedName>
</protein>
<keyword evidence="5" id="KW-1185">Reference proteome</keyword>
<dbReference type="InterPro" id="IPR001647">
    <property type="entry name" value="HTH_TetR"/>
</dbReference>
<sequence length="287" mass="31600">MTSPDGDDPGASAATEPEPGEGRQHGRPGRRLTTDRIVATAVALADAEGLDALTMREIADRLGVTTMSLYRYVHTKAELVGRMVDAAYADAPTFAGTHWRERVWELARADWRTYHRHPWLLRVPETRPMLGPRVIASFDAALAALDGSGLNGSQRTSTLQLINHFVRGAASDSIEELRTRTESGLDAEQWWAERHPEIRRHAVSGRHVALGRLLTEKDFPPPQDGLVFGMERICDGIQALIDSAPVDDRNDRRCPSCDAPVVSGATGRPRAYCSAACRQRAYRARAT</sequence>
<dbReference type="SUPFAM" id="SSF48498">
    <property type="entry name" value="Tetracyclin repressor-like, C-terminal domain"/>
    <property type="match status" value="1"/>
</dbReference>
<dbReference type="PANTHER" id="PTHR30055:SF151">
    <property type="entry name" value="TRANSCRIPTIONAL REGULATORY PROTEIN"/>
    <property type="match status" value="1"/>
</dbReference>
<evidence type="ECO:0000256" key="2">
    <source>
        <dbReference type="ARBA" id="ARBA00023125"/>
    </source>
</evidence>
<keyword evidence="2" id="KW-0238">DNA-binding</keyword>
<dbReference type="SUPFAM" id="SSF46689">
    <property type="entry name" value="Homeodomain-like"/>
    <property type="match status" value="1"/>
</dbReference>
<dbReference type="Gene3D" id="1.10.357.10">
    <property type="entry name" value="Tetracycline Repressor, domain 2"/>
    <property type="match status" value="1"/>
</dbReference>
<dbReference type="Proteomes" id="UP000204221">
    <property type="component" value="Chromosome"/>
</dbReference>
<dbReference type="GO" id="GO:0045892">
    <property type="term" value="P:negative regulation of DNA-templated transcription"/>
    <property type="evidence" value="ECO:0007669"/>
    <property type="project" value="InterPro"/>
</dbReference>
<dbReference type="GO" id="GO:0003700">
    <property type="term" value="F:DNA-binding transcription factor activity"/>
    <property type="evidence" value="ECO:0007669"/>
    <property type="project" value="TreeGrafter"/>
</dbReference>
<name>A0A221WBU2_9PSEU</name>
<accession>A0A221WBU2</accession>
<gene>
    <name evidence="4" type="primary">tetR8</name>
    <name evidence="4" type="ORF">AHOG_27290</name>
</gene>
<dbReference type="AlphaFoldDB" id="A0A221WBU2"/>
<dbReference type="RefSeq" id="WP_169725913.1">
    <property type="nucleotide sequence ID" value="NZ_CP022521.1"/>
</dbReference>
<proteinExistence type="predicted"/>
<dbReference type="Gene3D" id="1.10.10.60">
    <property type="entry name" value="Homeodomain-like"/>
    <property type="match status" value="1"/>
</dbReference>
<dbReference type="GO" id="GO:0000976">
    <property type="term" value="F:transcription cis-regulatory region binding"/>
    <property type="evidence" value="ECO:0007669"/>
    <property type="project" value="TreeGrafter"/>
</dbReference>
<dbReference type="InterPro" id="IPR050109">
    <property type="entry name" value="HTH-type_TetR-like_transc_reg"/>
</dbReference>
<keyword evidence="1" id="KW-0805">Transcription regulation</keyword>
<dbReference type="InterPro" id="IPR009057">
    <property type="entry name" value="Homeodomain-like_sf"/>
</dbReference>
<dbReference type="Pfam" id="PF02909">
    <property type="entry name" value="TetR_C_1"/>
    <property type="match status" value="1"/>
</dbReference>
<dbReference type="PROSITE" id="PS50977">
    <property type="entry name" value="HTH_TETR_2"/>
    <property type="match status" value="1"/>
</dbReference>
<evidence type="ECO:0000313" key="4">
    <source>
        <dbReference type="EMBL" id="ASO23056.1"/>
    </source>
</evidence>
<dbReference type="InterPro" id="IPR004111">
    <property type="entry name" value="Repressor_TetR_C"/>
</dbReference>
<evidence type="ECO:0000256" key="3">
    <source>
        <dbReference type="ARBA" id="ARBA00023163"/>
    </source>
</evidence>
<reference evidence="4 5" key="1">
    <citation type="submission" date="2017-07" db="EMBL/GenBank/DDBJ databases">
        <title>Complete genome sequence of Actinoalloteichus hoggarensis DSM 45943, type strain of Actinoalloteichus hoggarensis.</title>
        <authorList>
            <person name="Ruckert C."/>
            <person name="Nouioui I."/>
            <person name="Willmese J."/>
            <person name="van Wezel G."/>
            <person name="Klenk H.-P."/>
            <person name="Kalinowski J."/>
            <person name="Zotchev S.B."/>
        </authorList>
    </citation>
    <scope>NUCLEOTIDE SEQUENCE [LARGE SCALE GENOMIC DNA]</scope>
    <source>
        <strain evidence="4 5">DSM 45943</strain>
    </source>
</reference>
<dbReference type="KEGG" id="ahg:AHOG_27290"/>